<protein>
    <recommendedName>
        <fullName evidence="5">Nitroreductase domain-containing protein</fullName>
    </recommendedName>
</protein>
<dbReference type="Pfam" id="PF00881">
    <property type="entry name" value="Nitroreductase"/>
    <property type="match status" value="1"/>
</dbReference>
<feature type="region of interest" description="Disordered" evidence="4">
    <location>
        <begin position="42"/>
        <end position="62"/>
    </location>
</feature>
<dbReference type="EMBL" id="AP022314">
    <property type="protein sequence ID" value="BBU24780.1"/>
    <property type="molecule type" value="Genomic_DNA"/>
</dbReference>
<evidence type="ECO:0000256" key="3">
    <source>
        <dbReference type="ARBA" id="ARBA00023002"/>
    </source>
</evidence>
<feature type="compositionally biased region" description="Basic and acidic residues" evidence="4">
    <location>
        <begin position="292"/>
        <end position="303"/>
    </location>
</feature>
<name>A0AAD1H5U7_MYCXE</name>
<dbReference type="PANTHER" id="PTHR23026:SF90">
    <property type="entry name" value="IODOTYROSINE DEIODINASE 1"/>
    <property type="match status" value="1"/>
</dbReference>
<gene>
    <name evidence="6" type="ORF">MYXE_45700</name>
</gene>
<dbReference type="InterPro" id="IPR012825">
    <property type="entry name" value="BluB"/>
</dbReference>
<evidence type="ECO:0000256" key="4">
    <source>
        <dbReference type="SAM" id="MobiDB-lite"/>
    </source>
</evidence>
<reference evidence="6 7" key="1">
    <citation type="submission" date="2019-12" db="EMBL/GenBank/DDBJ databases">
        <title>Complete genome sequence of Mycolicibacterium xenopi str. JCM15661T.</title>
        <authorList>
            <person name="Yoshida M."/>
            <person name="Fukano H."/>
            <person name="Asakura T."/>
            <person name="Hoshino Y."/>
        </authorList>
    </citation>
    <scope>NUCLEOTIDE SEQUENCE [LARGE SCALE GENOMIC DNA]</scope>
    <source>
        <strain evidence="6 7">JCM 15661T</strain>
    </source>
</reference>
<dbReference type="Gene3D" id="3.40.109.10">
    <property type="entry name" value="NADH Oxidase"/>
    <property type="match status" value="1"/>
</dbReference>
<evidence type="ECO:0000256" key="2">
    <source>
        <dbReference type="ARBA" id="ARBA00022643"/>
    </source>
</evidence>
<feature type="domain" description="Nitroreductase" evidence="5">
    <location>
        <begin position="88"/>
        <end position="252"/>
    </location>
</feature>
<accession>A0AAD1H5U7</accession>
<keyword evidence="2" id="KW-0288">FMN</keyword>
<feature type="region of interest" description="Disordered" evidence="4">
    <location>
        <begin position="284"/>
        <end position="303"/>
    </location>
</feature>
<dbReference type="InterPro" id="IPR000415">
    <property type="entry name" value="Nitroreductase-like"/>
</dbReference>
<evidence type="ECO:0000256" key="1">
    <source>
        <dbReference type="ARBA" id="ARBA00022630"/>
    </source>
</evidence>
<dbReference type="KEGG" id="mxe:MYXE_45700"/>
<sequence>MPVFARQLLGIGRLPDDLRAEVEAREYLADYLAVTRQVSGITAQAGRSQRRPTGCHRAGQQAPRGFYDGRMTGHAFSPQERAAVYRVILERRDMRRFVPGSVVPDDVLKRVLYAAHAAPSVGLMQPWRFIRITDDALRRRIHALVDEERLLTAQALGPRAQEFLRLKVEGILDCAELLVVALCDGRDAYVFGRRTLPQMDLASVSCAIQNLWLSARSEGLGMGWVSLFDPQRLAALLSMPDDAEPVAILCLGPVPDFPDRPALELDGWAVARPLAEFVSENGWSPSAQPGRLPDRFGGVERNR</sequence>
<evidence type="ECO:0000313" key="6">
    <source>
        <dbReference type="EMBL" id="BBU24780.1"/>
    </source>
</evidence>
<dbReference type="GO" id="GO:0016491">
    <property type="term" value="F:oxidoreductase activity"/>
    <property type="evidence" value="ECO:0007669"/>
    <property type="project" value="UniProtKB-KW"/>
</dbReference>
<dbReference type="AlphaFoldDB" id="A0AAD1H5U7"/>
<evidence type="ECO:0000259" key="5">
    <source>
        <dbReference type="Pfam" id="PF00881"/>
    </source>
</evidence>
<dbReference type="PANTHER" id="PTHR23026">
    <property type="entry name" value="NADPH NITROREDUCTASE"/>
    <property type="match status" value="1"/>
</dbReference>
<organism evidence="6 7">
    <name type="scientific">Mycobacterium xenopi</name>
    <dbReference type="NCBI Taxonomy" id="1789"/>
    <lineage>
        <taxon>Bacteria</taxon>
        <taxon>Bacillati</taxon>
        <taxon>Actinomycetota</taxon>
        <taxon>Actinomycetes</taxon>
        <taxon>Mycobacteriales</taxon>
        <taxon>Mycobacteriaceae</taxon>
        <taxon>Mycobacterium</taxon>
    </lineage>
</organism>
<dbReference type="InterPro" id="IPR029479">
    <property type="entry name" value="Nitroreductase"/>
</dbReference>
<dbReference type="InterPro" id="IPR050627">
    <property type="entry name" value="Nitroreductase/BluB"/>
</dbReference>
<dbReference type="Proteomes" id="UP000464624">
    <property type="component" value="Chromosome"/>
</dbReference>
<proteinExistence type="predicted"/>
<dbReference type="NCBIfam" id="TIGR02476">
    <property type="entry name" value="BluB"/>
    <property type="match status" value="1"/>
</dbReference>
<dbReference type="SUPFAM" id="SSF55469">
    <property type="entry name" value="FMN-dependent nitroreductase-like"/>
    <property type="match status" value="1"/>
</dbReference>
<evidence type="ECO:0000313" key="7">
    <source>
        <dbReference type="Proteomes" id="UP000464624"/>
    </source>
</evidence>
<keyword evidence="1" id="KW-0285">Flavoprotein</keyword>
<keyword evidence="3" id="KW-0560">Oxidoreductase</keyword>